<sequence length="811" mass="91237">MNLLEEEPKITSRKKSKETRWEEDFEPISTIGEAKESFLNYLCSCQGEIGMSILITRLIKKFGVSASFVKDVLEQLVKDGQIKRDHVNKISYIGDKKIYTGVVQAHKNGFGFLICDEDVPDLFIPDEEMEKLLPDDRVEATCIGFDYKDKMIASVHKVVSRKLKTIVGVYETVKGRKIVKPEDPRIQQDFIIDGDTQNASPGDVVEIELKDAGFLSLRPHATMKEVIGKPEDKGMEIEIAVRKFGVPHKFSEATLEAVKKFSDHVTKTDLRNRVDLRDIPFVTIDGPDAKDFDDAVYCEPIGKDGSYRLLVAIADVSHYVKPGSAIDKDAQERTTSVYFPTKVIPMLPEELSNGLCSLNPNVDRCTLVCDAVLGRKGEVIAYQFYPAVICSAARLIYDNVWLALQDPNGPAALAMKDVYPHVKDLYDLFKILLTSREYRGAMDFETVETYIVADAQGKIEKILPRERNDAHRLIEEMMLVANTCAADLLQLNKAPCLYRVHEPPSEDRLGKVRASLAPFGLVLEGGDKPTPADYCKVLDKIKDRPDKVPLQMLLLRSMQQAVYSPHNLGHFGLAYQAYTHFTSPIRRYPDLLVHRAIRGILAGKHYVPKLLVEPDLSETTLQLRKAEAEPEEGAKKIPHIETWEKLGLLCSEYERRADEASYDVMAWLKCYYMRDFIGQTFSGVVTGVAPFAIFVTLNDYYVEGSIHVAELGADYFVYDEKLNQLKGSYSGKIYKLGTPVRVKLMRCDLENRRIEFILVEDAPAKKVAKASSANSRSRASKEKTKAEPAKEEKAPKRTSARSKRASAAKTK</sequence>
<dbReference type="SUPFAM" id="SSF50249">
    <property type="entry name" value="Nucleic acid-binding proteins"/>
    <property type="match status" value="4"/>
</dbReference>
<dbReference type="Pfam" id="PF00575">
    <property type="entry name" value="S1"/>
    <property type="match status" value="1"/>
</dbReference>
<evidence type="ECO:0000256" key="8">
    <source>
        <dbReference type="HAMAP-Rule" id="MF_01895"/>
    </source>
</evidence>
<evidence type="ECO:0000256" key="3">
    <source>
        <dbReference type="ARBA" id="ARBA00022490"/>
    </source>
</evidence>
<comment type="caution">
    <text evidence="11">The sequence shown here is derived from an EMBL/GenBank/DDBJ whole genome shotgun (WGS) entry which is preliminary data.</text>
</comment>
<dbReference type="AlphaFoldDB" id="A0A227KAS7"/>
<dbReference type="InterPro" id="IPR050180">
    <property type="entry name" value="RNR_Ribonuclease"/>
</dbReference>
<dbReference type="GO" id="GO:0005829">
    <property type="term" value="C:cytosol"/>
    <property type="evidence" value="ECO:0007669"/>
    <property type="project" value="UniProtKB-ARBA"/>
</dbReference>
<evidence type="ECO:0000313" key="12">
    <source>
        <dbReference type="Proteomes" id="UP000214610"/>
    </source>
</evidence>
<dbReference type="Proteomes" id="UP000214610">
    <property type="component" value="Unassembled WGS sequence"/>
</dbReference>
<dbReference type="PANTHER" id="PTHR23355:SF9">
    <property type="entry name" value="DIS3-LIKE EXONUCLEASE 2"/>
    <property type="match status" value="1"/>
</dbReference>
<dbReference type="InterPro" id="IPR040476">
    <property type="entry name" value="CSD2"/>
</dbReference>
<dbReference type="EMBL" id="NHMP01000011">
    <property type="protein sequence ID" value="OXE44448.1"/>
    <property type="molecule type" value="Genomic_DNA"/>
</dbReference>
<evidence type="ECO:0000256" key="7">
    <source>
        <dbReference type="ARBA" id="ARBA00022884"/>
    </source>
</evidence>
<dbReference type="SMART" id="SM00316">
    <property type="entry name" value="S1"/>
    <property type="match status" value="2"/>
</dbReference>
<evidence type="ECO:0000256" key="6">
    <source>
        <dbReference type="ARBA" id="ARBA00022839"/>
    </source>
</evidence>
<dbReference type="EC" id="3.1.13.1" evidence="8"/>
<keyword evidence="4 8" id="KW-0540">Nuclease</keyword>
<dbReference type="Pfam" id="PF00773">
    <property type="entry name" value="RNB"/>
    <property type="match status" value="1"/>
</dbReference>
<evidence type="ECO:0000259" key="10">
    <source>
        <dbReference type="PROSITE" id="PS50126"/>
    </source>
</evidence>
<dbReference type="GO" id="GO:0008859">
    <property type="term" value="F:exoribonuclease II activity"/>
    <property type="evidence" value="ECO:0007669"/>
    <property type="project" value="UniProtKB-UniRule"/>
</dbReference>
<dbReference type="Gene3D" id="2.40.50.140">
    <property type="entry name" value="Nucleic acid-binding proteins"/>
    <property type="match status" value="2"/>
</dbReference>
<keyword evidence="3 8" id="KW-0963">Cytoplasm</keyword>
<proteinExistence type="inferred from homology"/>
<feature type="domain" description="S1 motif" evidence="10">
    <location>
        <begin position="678"/>
        <end position="759"/>
    </location>
</feature>
<keyword evidence="12" id="KW-1185">Reference proteome</keyword>
<feature type="compositionally biased region" description="Basic and acidic residues" evidence="9">
    <location>
        <begin position="779"/>
        <end position="795"/>
    </location>
</feature>
<dbReference type="PROSITE" id="PS50126">
    <property type="entry name" value="S1"/>
    <property type="match status" value="1"/>
</dbReference>
<evidence type="ECO:0000313" key="11">
    <source>
        <dbReference type="EMBL" id="OXE44448.1"/>
    </source>
</evidence>
<dbReference type="GO" id="GO:0003723">
    <property type="term" value="F:RNA binding"/>
    <property type="evidence" value="ECO:0007669"/>
    <property type="project" value="UniProtKB-UniRule"/>
</dbReference>
<dbReference type="InterPro" id="IPR001900">
    <property type="entry name" value="RNase_II/R"/>
</dbReference>
<keyword evidence="6 8" id="KW-0269">Exonuclease</keyword>
<dbReference type="InterPro" id="IPR011129">
    <property type="entry name" value="CSD"/>
</dbReference>
<gene>
    <name evidence="8" type="primary">rnr</name>
    <name evidence="11" type="ORF">ADH67_12015</name>
</gene>
<keyword evidence="5 8" id="KW-0378">Hydrolase</keyword>
<dbReference type="HAMAP" id="MF_01895">
    <property type="entry name" value="RNase_R"/>
    <property type="match status" value="1"/>
</dbReference>
<comment type="subcellular location">
    <subcellularLocation>
        <location evidence="2 8">Cytoplasm</location>
    </subcellularLocation>
</comment>
<keyword evidence="7 8" id="KW-0694">RNA-binding</keyword>
<comment type="catalytic activity">
    <reaction evidence="1 8">
        <text>Exonucleolytic cleavage in the 3'- to 5'-direction to yield nucleoside 5'-phosphates.</text>
        <dbReference type="EC" id="3.1.13.1"/>
    </reaction>
</comment>
<reference evidence="12" key="1">
    <citation type="submission" date="2017-05" db="EMBL/GenBank/DDBJ databases">
        <title>Improved OligoMM genomes.</title>
        <authorList>
            <person name="Garzetti D."/>
        </authorList>
    </citation>
    <scope>NUCLEOTIDE SEQUENCE [LARGE SCALE GENOMIC DNA]</scope>
    <source>
        <strain evidence="12">YL45</strain>
    </source>
</reference>
<dbReference type="InterPro" id="IPR013223">
    <property type="entry name" value="RNase_B_OB_dom"/>
</dbReference>
<dbReference type="PANTHER" id="PTHR23355">
    <property type="entry name" value="RIBONUCLEASE"/>
    <property type="match status" value="1"/>
</dbReference>
<comment type="function">
    <text evidence="8">3'-5' exoribonuclease that releases 5'-nucleoside monophosphates and is involved in maturation of structured RNAs.</text>
</comment>
<dbReference type="InterPro" id="IPR012340">
    <property type="entry name" value="NA-bd_OB-fold"/>
</dbReference>
<dbReference type="SMART" id="SM00357">
    <property type="entry name" value="CSP"/>
    <property type="match status" value="1"/>
</dbReference>
<dbReference type="InterPro" id="IPR022966">
    <property type="entry name" value="RNase_II/R_CS"/>
</dbReference>
<dbReference type="InterPro" id="IPR003029">
    <property type="entry name" value="S1_domain"/>
</dbReference>
<organism evidence="11 12">
    <name type="scientific">Turicimonas muris</name>
    <dbReference type="NCBI Taxonomy" id="1796652"/>
    <lineage>
        <taxon>Bacteria</taxon>
        <taxon>Pseudomonadati</taxon>
        <taxon>Pseudomonadota</taxon>
        <taxon>Betaproteobacteria</taxon>
        <taxon>Burkholderiales</taxon>
        <taxon>Sutterellaceae</taxon>
        <taxon>Turicimonas</taxon>
    </lineage>
</organism>
<dbReference type="GO" id="GO:0006402">
    <property type="term" value="P:mRNA catabolic process"/>
    <property type="evidence" value="ECO:0007669"/>
    <property type="project" value="TreeGrafter"/>
</dbReference>
<evidence type="ECO:0000256" key="4">
    <source>
        <dbReference type="ARBA" id="ARBA00022722"/>
    </source>
</evidence>
<dbReference type="Pfam" id="PF08206">
    <property type="entry name" value="OB_RNB"/>
    <property type="match status" value="1"/>
</dbReference>
<dbReference type="InterPro" id="IPR004476">
    <property type="entry name" value="RNase_II/RNase_R"/>
</dbReference>
<name>A0A227KAS7_9BURK</name>
<dbReference type="NCBIfam" id="TIGR00358">
    <property type="entry name" value="3_prime_RNase"/>
    <property type="match status" value="1"/>
</dbReference>
<dbReference type="Pfam" id="PF17876">
    <property type="entry name" value="CSD2"/>
    <property type="match status" value="1"/>
</dbReference>
<feature type="compositionally biased region" description="Basic residues" evidence="9">
    <location>
        <begin position="796"/>
        <end position="811"/>
    </location>
</feature>
<evidence type="ECO:0000256" key="2">
    <source>
        <dbReference type="ARBA" id="ARBA00004496"/>
    </source>
</evidence>
<evidence type="ECO:0000256" key="9">
    <source>
        <dbReference type="SAM" id="MobiDB-lite"/>
    </source>
</evidence>
<comment type="similarity">
    <text evidence="8">Belongs to the RNR ribonuclease family. RNase R subfamily.</text>
</comment>
<dbReference type="InterPro" id="IPR011805">
    <property type="entry name" value="RNase_R"/>
</dbReference>
<protein>
    <recommendedName>
        <fullName evidence="8">Ribonuclease R</fullName>
        <shortName evidence="8">RNase R</shortName>
        <ecNumber evidence="8">3.1.13.1</ecNumber>
    </recommendedName>
</protein>
<accession>A0A227KAS7</accession>
<feature type="region of interest" description="Disordered" evidence="9">
    <location>
        <begin position="764"/>
        <end position="811"/>
    </location>
</feature>
<dbReference type="CDD" id="cd04471">
    <property type="entry name" value="S1_RNase_R"/>
    <property type="match status" value="1"/>
</dbReference>
<dbReference type="NCBIfam" id="TIGR02063">
    <property type="entry name" value="RNase_R"/>
    <property type="match status" value="1"/>
</dbReference>
<dbReference type="SMART" id="SM00955">
    <property type="entry name" value="RNB"/>
    <property type="match status" value="1"/>
</dbReference>
<dbReference type="PROSITE" id="PS01175">
    <property type="entry name" value="RIBONUCLEASE_II"/>
    <property type="match status" value="1"/>
</dbReference>
<evidence type="ECO:0000256" key="1">
    <source>
        <dbReference type="ARBA" id="ARBA00001849"/>
    </source>
</evidence>
<evidence type="ECO:0000256" key="5">
    <source>
        <dbReference type="ARBA" id="ARBA00022801"/>
    </source>
</evidence>